<dbReference type="AlphaFoldDB" id="A0AAD8S9Z9"/>
<dbReference type="Proteomes" id="UP001231189">
    <property type="component" value="Unassembled WGS sequence"/>
</dbReference>
<sequence>MENYSLLMEQAVMKMAVEMAAVSMEKPSGALPHRNVYGVRTVVRDVGPGVGWPTLTKINYVEWATIMKIRLQVRHMCEAVQDGNVDQHEDRRALDALISEVSAEMQFSLSHKQTAKEAWDAIVAARIGSGRARKSTVGTSQGVGEPGLQAGEDVDDFALRLNTLLQKIVQFGDDAYNEERAVEKLFCCVPEKYKKMARSIEFLLDISTMTIEEAIGRLKVVDTDELQSSSGPITTGGKLLLTRERWDAGHGDMKKGSLLP</sequence>
<evidence type="ECO:0000313" key="1">
    <source>
        <dbReference type="EMBL" id="KAK1648209.1"/>
    </source>
</evidence>
<organism evidence="1 2">
    <name type="scientific">Lolium multiflorum</name>
    <name type="common">Italian ryegrass</name>
    <name type="synonym">Lolium perenne subsp. multiflorum</name>
    <dbReference type="NCBI Taxonomy" id="4521"/>
    <lineage>
        <taxon>Eukaryota</taxon>
        <taxon>Viridiplantae</taxon>
        <taxon>Streptophyta</taxon>
        <taxon>Embryophyta</taxon>
        <taxon>Tracheophyta</taxon>
        <taxon>Spermatophyta</taxon>
        <taxon>Magnoliopsida</taxon>
        <taxon>Liliopsida</taxon>
        <taxon>Poales</taxon>
        <taxon>Poaceae</taxon>
        <taxon>BOP clade</taxon>
        <taxon>Pooideae</taxon>
        <taxon>Poodae</taxon>
        <taxon>Poeae</taxon>
        <taxon>Poeae Chloroplast Group 2 (Poeae type)</taxon>
        <taxon>Loliodinae</taxon>
        <taxon>Loliinae</taxon>
        <taxon>Lolium</taxon>
    </lineage>
</organism>
<keyword evidence="2" id="KW-1185">Reference proteome</keyword>
<comment type="caution">
    <text evidence="1">The sequence shown here is derived from an EMBL/GenBank/DDBJ whole genome shotgun (WGS) entry which is preliminary data.</text>
</comment>
<dbReference type="PANTHER" id="PTHR35317">
    <property type="entry name" value="OS04G0629600 PROTEIN"/>
    <property type="match status" value="1"/>
</dbReference>
<dbReference type="PANTHER" id="PTHR35317:SF38">
    <property type="entry name" value="RNA-DIRECTED DNA POLYMERASE"/>
    <property type="match status" value="1"/>
</dbReference>
<gene>
    <name evidence="1" type="ORF">QYE76_066014</name>
</gene>
<proteinExistence type="predicted"/>
<protein>
    <submittedName>
        <fullName evidence="1">Uncharacterized protein</fullName>
    </submittedName>
</protein>
<accession>A0AAD8S9Z9</accession>
<name>A0AAD8S9Z9_LOLMU</name>
<evidence type="ECO:0000313" key="2">
    <source>
        <dbReference type="Proteomes" id="UP001231189"/>
    </source>
</evidence>
<reference evidence="1" key="1">
    <citation type="submission" date="2023-07" db="EMBL/GenBank/DDBJ databases">
        <title>A chromosome-level genome assembly of Lolium multiflorum.</title>
        <authorList>
            <person name="Chen Y."/>
            <person name="Copetti D."/>
            <person name="Kolliker R."/>
            <person name="Studer B."/>
        </authorList>
    </citation>
    <scope>NUCLEOTIDE SEQUENCE</scope>
    <source>
        <strain evidence="1">02402/16</strain>
        <tissue evidence="1">Leaf</tissue>
    </source>
</reference>
<dbReference type="EMBL" id="JAUUTY010000004">
    <property type="protein sequence ID" value="KAK1648209.1"/>
    <property type="molecule type" value="Genomic_DNA"/>
</dbReference>